<dbReference type="AlphaFoldDB" id="A0A510HIC1"/>
<dbReference type="OrthoDB" id="5244492at2"/>
<organism evidence="1 2">
    <name type="scientific">Rubrobacter xylanophilus</name>
    <dbReference type="NCBI Taxonomy" id="49319"/>
    <lineage>
        <taxon>Bacteria</taxon>
        <taxon>Bacillati</taxon>
        <taxon>Actinomycetota</taxon>
        <taxon>Rubrobacteria</taxon>
        <taxon>Rubrobacterales</taxon>
        <taxon>Rubrobacteraceae</taxon>
        <taxon>Rubrobacter</taxon>
    </lineage>
</organism>
<evidence type="ECO:0000313" key="1">
    <source>
        <dbReference type="EMBL" id="BBL79742.1"/>
    </source>
</evidence>
<protein>
    <submittedName>
        <fullName evidence="1">Uncharacterized protein</fullName>
    </submittedName>
</protein>
<dbReference type="RefSeq" id="WP_143527776.1">
    <property type="nucleotide sequence ID" value="NZ_AP019791.1"/>
</dbReference>
<reference evidence="1" key="1">
    <citation type="journal article" date="2019" name="Microbiol. Resour. Announc.">
        <title>Complete Genome Sequence of Rubrobacter xylanophilus Strain AA3-22, Isolated from Arima Onsen in Japan.</title>
        <authorList>
            <person name="Tomariguchi N."/>
            <person name="Miyazaki K."/>
        </authorList>
    </citation>
    <scope>NUCLEOTIDE SEQUENCE [LARGE SCALE GENOMIC DNA]</scope>
    <source>
        <strain evidence="1">AA3-22</strain>
    </source>
</reference>
<gene>
    <name evidence="1" type="ORF">RxyAA322_15960</name>
</gene>
<evidence type="ECO:0000313" key="2">
    <source>
        <dbReference type="Proteomes" id="UP000318065"/>
    </source>
</evidence>
<accession>A0A510HIC1</accession>
<name>A0A510HIC1_9ACTN</name>
<dbReference type="Proteomes" id="UP000318065">
    <property type="component" value="Chromosome"/>
</dbReference>
<sequence length="112" mass="12724">MTEAEGTAAERLAEGVWGGYGVMLEHLAAVQQRNVRFAQEMVDRWIEELRDRVEDERETARRLASGFSRQEEVLRELLCESADAYVDLLYAPLHHYREQLEGSSGGRRSGGV</sequence>
<keyword evidence="2" id="KW-1185">Reference proteome</keyword>
<dbReference type="EMBL" id="AP019791">
    <property type="protein sequence ID" value="BBL79742.1"/>
    <property type="molecule type" value="Genomic_DNA"/>
</dbReference>
<proteinExistence type="predicted"/>